<dbReference type="PANTHER" id="PTHR24249">
    <property type="entry name" value="HISTAMINE RECEPTOR-RELATED G-PROTEIN COUPLED RECEPTOR"/>
    <property type="match status" value="1"/>
</dbReference>
<organism evidence="12 13">
    <name type="scientific">Periophthalmus magnuspinnatus</name>
    <dbReference type="NCBI Taxonomy" id="409849"/>
    <lineage>
        <taxon>Eukaryota</taxon>
        <taxon>Metazoa</taxon>
        <taxon>Chordata</taxon>
        <taxon>Craniata</taxon>
        <taxon>Vertebrata</taxon>
        <taxon>Euteleostomi</taxon>
        <taxon>Actinopterygii</taxon>
        <taxon>Neopterygii</taxon>
        <taxon>Teleostei</taxon>
        <taxon>Neoteleostei</taxon>
        <taxon>Acanthomorphata</taxon>
        <taxon>Gobiaria</taxon>
        <taxon>Gobiiformes</taxon>
        <taxon>Gobioidei</taxon>
        <taxon>Gobiidae</taxon>
        <taxon>Oxudercinae</taxon>
        <taxon>Periophthalmus</taxon>
    </lineage>
</organism>
<dbReference type="STRING" id="409849.ENSPMGP00000016460"/>
<feature type="transmembrane region" description="Helical" evidence="10">
    <location>
        <begin position="103"/>
        <end position="126"/>
    </location>
</feature>
<keyword evidence="13" id="KW-1185">Reference proteome</keyword>
<dbReference type="PROSITE" id="PS50262">
    <property type="entry name" value="G_PROTEIN_RECEP_F1_2"/>
    <property type="match status" value="1"/>
</dbReference>
<evidence type="ECO:0000313" key="12">
    <source>
        <dbReference type="Ensembl" id="ENSPMGP00000016460.1"/>
    </source>
</evidence>
<feature type="transmembrane region" description="Helical" evidence="10">
    <location>
        <begin position="138"/>
        <end position="159"/>
    </location>
</feature>
<reference evidence="12" key="1">
    <citation type="submission" date="2025-08" db="UniProtKB">
        <authorList>
            <consortium name="Ensembl"/>
        </authorList>
    </citation>
    <scope>IDENTIFICATION</scope>
</reference>
<reference evidence="12" key="2">
    <citation type="submission" date="2025-09" db="UniProtKB">
        <authorList>
            <consortium name="Ensembl"/>
        </authorList>
    </citation>
    <scope>IDENTIFICATION</scope>
</reference>
<evidence type="ECO:0000256" key="1">
    <source>
        <dbReference type="ARBA" id="ARBA00004651"/>
    </source>
</evidence>
<comment type="similarity">
    <text evidence="9">Belongs to the G-protein coupled receptor 1 family.</text>
</comment>
<keyword evidence="6 10" id="KW-0472">Membrane</keyword>
<dbReference type="Proteomes" id="UP000261520">
    <property type="component" value="Unplaced"/>
</dbReference>
<keyword evidence="7 9" id="KW-0675">Receptor</keyword>
<protein>
    <recommendedName>
        <fullName evidence="11">G-protein coupled receptors family 1 profile domain-containing protein</fullName>
    </recommendedName>
</protein>
<dbReference type="SMART" id="SM01381">
    <property type="entry name" value="7TM_GPCR_Srsx"/>
    <property type="match status" value="1"/>
</dbReference>
<evidence type="ECO:0000256" key="5">
    <source>
        <dbReference type="ARBA" id="ARBA00023040"/>
    </source>
</evidence>
<evidence type="ECO:0000256" key="4">
    <source>
        <dbReference type="ARBA" id="ARBA00022989"/>
    </source>
</evidence>
<dbReference type="PRINTS" id="PR00237">
    <property type="entry name" value="GPCRRHODOPSN"/>
</dbReference>
<dbReference type="PANTHER" id="PTHR24249:SF381">
    <property type="entry name" value="TRACE AMINE ASSOCIATED RECEPTOR 19P-RELATED"/>
    <property type="match status" value="1"/>
</dbReference>
<keyword evidence="8 9" id="KW-0807">Transducer</keyword>
<dbReference type="SUPFAM" id="SSF81321">
    <property type="entry name" value="Family A G protein-coupled receptor-like"/>
    <property type="match status" value="1"/>
</dbReference>
<dbReference type="PROSITE" id="PS00237">
    <property type="entry name" value="G_PROTEIN_RECEP_F1_1"/>
    <property type="match status" value="1"/>
</dbReference>
<dbReference type="Gene3D" id="1.20.1070.10">
    <property type="entry name" value="Rhodopsin 7-helix transmembrane proteins"/>
    <property type="match status" value="1"/>
</dbReference>
<feature type="transmembrane region" description="Helical" evidence="10">
    <location>
        <begin position="280"/>
        <end position="300"/>
    </location>
</feature>
<feature type="transmembrane region" description="Helical" evidence="10">
    <location>
        <begin position="190"/>
        <end position="212"/>
    </location>
</feature>
<keyword evidence="2" id="KW-1003">Cell membrane</keyword>
<evidence type="ECO:0000256" key="10">
    <source>
        <dbReference type="SAM" id="Phobius"/>
    </source>
</evidence>
<evidence type="ECO:0000256" key="3">
    <source>
        <dbReference type="ARBA" id="ARBA00022692"/>
    </source>
</evidence>
<dbReference type="InterPro" id="IPR050569">
    <property type="entry name" value="TAAR"/>
</dbReference>
<feature type="transmembrane region" description="Helical" evidence="10">
    <location>
        <begin position="28"/>
        <end position="52"/>
    </location>
</feature>
<dbReference type="GO" id="GO:0001594">
    <property type="term" value="F:trace-amine receptor activity"/>
    <property type="evidence" value="ECO:0007669"/>
    <property type="project" value="TreeGrafter"/>
</dbReference>
<name>A0A3B4AIG1_9GOBI</name>
<proteinExistence type="inferred from homology"/>
<accession>A0A3B4AIG1</accession>
<evidence type="ECO:0000256" key="8">
    <source>
        <dbReference type="ARBA" id="ARBA00023224"/>
    </source>
</evidence>
<dbReference type="AlphaFoldDB" id="A0A3B4AIG1"/>
<evidence type="ECO:0000259" key="11">
    <source>
        <dbReference type="PROSITE" id="PS50262"/>
    </source>
</evidence>
<evidence type="ECO:0000313" key="13">
    <source>
        <dbReference type="Proteomes" id="UP000261520"/>
    </source>
</evidence>
<evidence type="ECO:0000256" key="2">
    <source>
        <dbReference type="ARBA" id="ARBA00022475"/>
    </source>
</evidence>
<dbReference type="InterPro" id="IPR017452">
    <property type="entry name" value="GPCR_Rhodpsn_7TM"/>
</dbReference>
<sequence length="326" mass="36517">MPFEQEFCFPHLNSSCRRPNSHSQSQAAIIYTLLYITALVTTVLNLLVIIAISHFRQLHSSTNFILLSLAVSDFLVGIVVFPVESLMSRTCWTLGDVICVAYYVIPVTLVSASVGNMVLISVDRYIAICDPLHYQTRMTIKIIGISISICWLGSLLYTFCLMYENFVEPGRHTSCRGECVISVSGEADLVIVFIIPVGIIIVLYLRVFVVAVTQARAMRCHISSHQNVVTIAAQKSEIKAARNLGVVVVVFLICYSPYYCISLTGGNLLIGSPTEMLMSFWMYCNSTLNPVIYSLFYPWFRKAIKLIVTLQIFKPGSCDLYELEEN</sequence>
<keyword evidence="5 9" id="KW-0297">G-protein coupled receptor</keyword>
<keyword evidence="3 9" id="KW-0812">Transmembrane</keyword>
<evidence type="ECO:0000256" key="9">
    <source>
        <dbReference type="RuleBase" id="RU000688"/>
    </source>
</evidence>
<dbReference type="CDD" id="cd15055">
    <property type="entry name" value="7tmA_TAARs"/>
    <property type="match status" value="1"/>
</dbReference>
<feature type="transmembrane region" description="Helical" evidence="10">
    <location>
        <begin position="64"/>
        <end position="83"/>
    </location>
</feature>
<feature type="domain" description="G-protein coupled receptors family 1 profile" evidence="11">
    <location>
        <begin position="44"/>
        <end position="293"/>
    </location>
</feature>
<evidence type="ECO:0000256" key="7">
    <source>
        <dbReference type="ARBA" id="ARBA00023170"/>
    </source>
</evidence>
<dbReference type="Pfam" id="PF00001">
    <property type="entry name" value="7tm_1"/>
    <property type="match status" value="1"/>
</dbReference>
<dbReference type="GO" id="GO:0005886">
    <property type="term" value="C:plasma membrane"/>
    <property type="evidence" value="ECO:0007669"/>
    <property type="project" value="UniProtKB-SubCell"/>
</dbReference>
<dbReference type="InterPro" id="IPR000276">
    <property type="entry name" value="GPCR_Rhodpsn"/>
</dbReference>
<keyword evidence="4 10" id="KW-1133">Transmembrane helix</keyword>
<evidence type="ECO:0000256" key="6">
    <source>
        <dbReference type="ARBA" id="ARBA00023136"/>
    </source>
</evidence>
<dbReference type="Ensembl" id="ENSPMGT00000017581.1">
    <property type="protein sequence ID" value="ENSPMGP00000016460.1"/>
    <property type="gene ID" value="ENSPMGG00000013532.1"/>
</dbReference>
<comment type="subcellular location">
    <subcellularLocation>
        <location evidence="1">Cell membrane</location>
        <topology evidence="1">Multi-pass membrane protein</topology>
    </subcellularLocation>
</comment>
<feature type="transmembrane region" description="Helical" evidence="10">
    <location>
        <begin position="244"/>
        <end position="268"/>
    </location>
</feature>